<gene>
    <name evidence="2" type="ORF">I3842_11G034600</name>
</gene>
<dbReference type="GO" id="GO:0007017">
    <property type="term" value="P:microtubule-based process"/>
    <property type="evidence" value="ECO:0007669"/>
    <property type="project" value="InterPro"/>
</dbReference>
<feature type="compositionally biased region" description="Low complexity" evidence="1">
    <location>
        <begin position="46"/>
        <end position="61"/>
    </location>
</feature>
<dbReference type="AlphaFoldDB" id="A0A922DLI4"/>
<evidence type="ECO:0000313" key="2">
    <source>
        <dbReference type="EMBL" id="KAG6686713.1"/>
    </source>
</evidence>
<dbReference type="InterPro" id="IPR001372">
    <property type="entry name" value="Dynein_light_chain_typ-1/2"/>
</dbReference>
<dbReference type="EMBL" id="CM031835">
    <property type="protein sequence ID" value="KAG6686713.1"/>
    <property type="molecule type" value="Genomic_DNA"/>
</dbReference>
<proteinExistence type="predicted"/>
<dbReference type="CDD" id="cd21452">
    <property type="entry name" value="DLC-like_DYNLL1_DYNLL2"/>
    <property type="match status" value="1"/>
</dbReference>
<evidence type="ECO:0000313" key="3">
    <source>
        <dbReference type="Proteomes" id="UP000811246"/>
    </source>
</evidence>
<feature type="compositionally biased region" description="Polar residues" evidence="1">
    <location>
        <begin position="78"/>
        <end position="87"/>
    </location>
</feature>
<sequence>MAHRISQRRNLANPEPNPSMDPTLKKQYPKPTTPNPTSHPQIRANPDSPVPSNSKSSSFMPHHFSRLNPYHKVRASQKPANTLPSSSLVDAPLQAKAMTTSGMWDSSKFLLTRPNHQSKTIAPRLAVEGEGKAKKEVSEEKSKKSSKELDKKKVHKVKVNEKSREPREGPDVKGLPEKVKDIKPKDLLDGHDINRLSVSLTLRGGRRRSFCGSQVELADIFASSGVKVVAVDMPPFMQIHVTDCARKAYDSMEKFTSKTLACTIKKEFDGVYGPAWHCIVGKSFGSFVTHSVGGFMYFSMDQKLYILLFKTTVQRAD</sequence>
<protein>
    <recommendedName>
        <fullName evidence="4">Dynein light chain</fullName>
    </recommendedName>
</protein>
<dbReference type="Pfam" id="PF01221">
    <property type="entry name" value="Dynein_light"/>
    <property type="match status" value="1"/>
</dbReference>
<feature type="region of interest" description="Disordered" evidence="1">
    <location>
        <begin position="1"/>
        <end position="87"/>
    </location>
</feature>
<feature type="compositionally biased region" description="Basic and acidic residues" evidence="1">
    <location>
        <begin position="127"/>
        <end position="151"/>
    </location>
</feature>
<evidence type="ECO:0000256" key="1">
    <source>
        <dbReference type="SAM" id="MobiDB-lite"/>
    </source>
</evidence>
<feature type="compositionally biased region" description="Basic and acidic residues" evidence="1">
    <location>
        <begin position="158"/>
        <end position="177"/>
    </location>
</feature>
<dbReference type="PANTHER" id="PTHR11886:SF80">
    <property type="entry name" value="OS01G0555600 PROTEIN"/>
    <property type="match status" value="1"/>
</dbReference>
<dbReference type="Proteomes" id="UP000811246">
    <property type="component" value="Chromosome 11"/>
</dbReference>
<name>A0A922DLI4_CARIL</name>
<feature type="region of interest" description="Disordered" evidence="1">
    <location>
        <begin position="115"/>
        <end position="177"/>
    </location>
</feature>
<dbReference type="GO" id="GO:0005868">
    <property type="term" value="C:cytoplasmic dynein complex"/>
    <property type="evidence" value="ECO:0007669"/>
    <property type="project" value="TreeGrafter"/>
</dbReference>
<dbReference type="SMART" id="SM01375">
    <property type="entry name" value="Dynein_light"/>
    <property type="match status" value="1"/>
</dbReference>
<dbReference type="FunFam" id="3.30.740.10:FF:000003">
    <property type="entry name" value="Dynein light chain"/>
    <property type="match status" value="1"/>
</dbReference>
<reference evidence="2" key="1">
    <citation type="submission" date="2021-01" db="EMBL/GenBank/DDBJ databases">
        <authorList>
            <person name="Lovell J.T."/>
            <person name="Bentley N."/>
            <person name="Bhattarai G."/>
            <person name="Jenkins J.W."/>
            <person name="Sreedasyam A."/>
            <person name="Alarcon Y."/>
            <person name="Bock C."/>
            <person name="Boston L."/>
            <person name="Carlson J."/>
            <person name="Cervantes K."/>
            <person name="Clermont K."/>
            <person name="Krom N."/>
            <person name="Kubenka K."/>
            <person name="Mamidi S."/>
            <person name="Mattison C."/>
            <person name="Monteros M."/>
            <person name="Pisani C."/>
            <person name="Plott C."/>
            <person name="Rajasekar S."/>
            <person name="Rhein H.S."/>
            <person name="Rohla C."/>
            <person name="Song M."/>
            <person name="Hilaire R.S."/>
            <person name="Shu S."/>
            <person name="Wells L."/>
            <person name="Wang X."/>
            <person name="Webber J."/>
            <person name="Heerema R.J."/>
            <person name="Klein P."/>
            <person name="Conner P."/>
            <person name="Grauke L."/>
            <person name="Grimwood J."/>
            <person name="Schmutz J."/>
            <person name="Randall J.J."/>
        </authorList>
    </citation>
    <scope>NUCLEOTIDE SEQUENCE</scope>
    <source>
        <tissue evidence="2">Leaf</tissue>
    </source>
</reference>
<accession>A0A922DLI4</accession>
<organism evidence="2 3">
    <name type="scientific">Carya illinoinensis</name>
    <name type="common">Pecan</name>
    <dbReference type="NCBI Taxonomy" id="32201"/>
    <lineage>
        <taxon>Eukaryota</taxon>
        <taxon>Viridiplantae</taxon>
        <taxon>Streptophyta</taxon>
        <taxon>Embryophyta</taxon>
        <taxon>Tracheophyta</taxon>
        <taxon>Spermatophyta</taxon>
        <taxon>Magnoliopsida</taxon>
        <taxon>eudicotyledons</taxon>
        <taxon>Gunneridae</taxon>
        <taxon>Pentapetalae</taxon>
        <taxon>rosids</taxon>
        <taxon>fabids</taxon>
        <taxon>Fagales</taxon>
        <taxon>Juglandaceae</taxon>
        <taxon>Carya</taxon>
    </lineage>
</organism>
<feature type="compositionally biased region" description="Basic residues" evidence="1">
    <location>
        <begin position="63"/>
        <end position="75"/>
    </location>
</feature>
<evidence type="ECO:0008006" key="4">
    <source>
        <dbReference type="Google" id="ProtNLM"/>
    </source>
</evidence>
<dbReference type="GO" id="GO:0045505">
    <property type="term" value="F:dynein intermediate chain binding"/>
    <property type="evidence" value="ECO:0007669"/>
    <property type="project" value="TreeGrafter"/>
</dbReference>
<comment type="caution">
    <text evidence="2">The sequence shown here is derived from an EMBL/GenBank/DDBJ whole genome shotgun (WGS) entry which is preliminary data.</text>
</comment>
<dbReference type="PANTHER" id="PTHR11886">
    <property type="entry name" value="DYNEIN LIGHT CHAIN"/>
    <property type="match status" value="1"/>
</dbReference>